<dbReference type="SUPFAM" id="SSF52972">
    <property type="entry name" value="ITPase-like"/>
    <property type="match status" value="1"/>
</dbReference>
<keyword evidence="5" id="KW-1185">Reference proteome</keyword>
<dbReference type="GO" id="GO:0047429">
    <property type="term" value="F:nucleoside triphosphate diphosphatase activity"/>
    <property type="evidence" value="ECO:0007669"/>
    <property type="project" value="UniProtKB-EC"/>
</dbReference>
<comment type="function">
    <text evidence="3">Nucleoside triphosphate pyrophosphatase. May have a dual role in cell division arrest and in preventing the incorporation of modified nucleotides into cellular nucleic acids.</text>
</comment>
<reference evidence="4 5" key="1">
    <citation type="submission" date="2018-02" db="EMBL/GenBank/DDBJ databases">
        <title>Draft genome sequence of Mycobacterium virginiense isolated from mud of a swine farm in Japan.</title>
        <authorList>
            <person name="Ohya K."/>
        </authorList>
    </citation>
    <scope>NUCLEOTIDE SEQUENCE [LARGE SCALE GENOMIC DNA]</scope>
    <source>
        <strain evidence="4 5">GF75</strain>
    </source>
</reference>
<dbReference type="RefSeq" id="WP_105295077.1">
    <property type="nucleotide sequence ID" value="NZ_PUEV01000051.1"/>
</dbReference>
<dbReference type="AlphaFoldDB" id="A0A9X7INF1"/>
<evidence type="ECO:0000313" key="5">
    <source>
        <dbReference type="Proteomes" id="UP000237911"/>
    </source>
</evidence>
<dbReference type="PANTHER" id="PTHR43213">
    <property type="entry name" value="BIFUNCTIONAL DTTP/UTP PYROPHOSPHATASE/METHYLTRANSFERASE PROTEIN-RELATED"/>
    <property type="match status" value="1"/>
</dbReference>
<sequence>MTRLVLGSASSGRLAVLRGAGIDPLVVVSGVDEDAVMAGLPASASPDAVTGALAAAKAEHVASTLQPPVSTDCIVIGCDSMLYIDGKLCGKPPTVDEARIRWREMAGSSGQLHTGHSLIRLRDNRITHQVTETSVTTVRFGRPDDDDLEAYLASGEPLRVAGGFTLDGLGGWFVDGVDGDPSSVIGISLPMLRRLLRSAGLSVAALWAANPVA</sequence>
<evidence type="ECO:0000313" key="4">
    <source>
        <dbReference type="EMBL" id="PQM52154.1"/>
    </source>
</evidence>
<protein>
    <recommendedName>
        <fullName evidence="3">Nucleoside triphosphate pyrophosphatase</fullName>
        <ecNumber evidence="3">3.6.1.9</ecNumber>
    </recommendedName>
    <alternativeName>
        <fullName evidence="3">Nucleotide pyrophosphatase</fullName>
        <shortName evidence="3">Nucleotide PPase</shortName>
    </alternativeName>
</protein>
<keyword evidence="3" id="KW-0963">Cytoplasm</keyword>
<comment type="caution">
    <text evidence="4">The sequence shown here is derived from an EMBL/GenBank/DDBJ whole genome shotgun (WGS) entry which is preliminary data.</text>
</comment>
<keyword evidence="2 3" id="KW-0378">Hydrolase</keyword>
<dbReference type="Pfam" id="PF02545">
    <property type="entry name" value="Maf"/>
    <property type="match status" value="1"/>
</dbReference>
<comment type="catalytic activity">
    <reaction evidence="3">
        <text>a 2'-deoxyribonucleoside 5'-triphosphate + H2O = a 2'-deoxyribonucleoside 5'-phosphate + diphosphate + H(+)</text>
        <dbReference type="Rhea" id="RHEA:44644"/>
        <dbReference type="ChEBI" id="CHEBI:15377"/>
        <dbReference type="ChEBI" id="CHEBI:15378"/>
        <dbReference type="ChEBI" id="CHEBI:33019"/>
        <dbReference type="ChEBI" id="CHEBI:61560"/>
        <dbReference type="ChEBI" id="CHEBI:65317"/>
        <dbReference type="EC" id="3.6.1.9"/>
    </reaction>
</comment>
<dbReference type="InterPro" id="IPR003697">
    <property type="entry name" value="Maf-like"/>
</dbReference>
<dbReference type="EC" id="3.6.1.9" evidence="3"/>
<dbReference type="Gene3D" id="3.90.950.10">
    <property type="match status" value="1"/>
</dbReference>
<dbReference type="NCBIfam" id="TIGR00172">
    <property type="entry name" value="maf"/>
    <property type="match status" value="1"/>
</dbReference>
<evidence type="ECO:0000256" key="3">
    <source>
        <dbReference type="HAMAP-Rule" id="MF_00528"/>
    </source>
</evidence>
<gene>
    <name evidence="4" type="ORF">C5U48_10830</name>
</gene>
<dbReference type="GO" id="GO:0009117">
    <property type="term" value="P:nucleotide metabolic process"/>
    <property type="evidence" value="ECO:0007669"/>
    <property type="project" value="UniProtKB-KW"/>
</dbReference>
<dbReference type="CDD" id="cd00555">
    <property type="entry name" value="Maf"/>
    <property type="match status" value="1"/>
</dbReference>
<dbReference type="EMBL" id="PUEV01000051">
    <property type="protein sequence ID" value="PQM52154.1"/>
    <property type="molecule type" value="Genomic_DNA"/>
</dbReference>
<evidence type="ECO:0000256" key="2">
    <source>
        <dbReference type="ARBA" id="ARBA00022801"/>
    </source>
</evidence>
<organism evidence="4 5">
    <name type="scientific">Mycolicibacter virginiensis</name>
    <dbReference type="NCBI Taxonomy" id="1795032"/>
    <lineage>
        <taxon>Bacteria</taxon>
        <taxon>Bacillati</taxon>
        <taxon>Actinomycetota</taxon>
        <taxon>Actinomycetes</taxon>
        <taxon>Mycobacteriales</taxon>
        <taxon>Mycobacteriaceae</taxon>
        <taxon>Mycolicibacter</taxon>
    </lineage>
</organism>
<dbReference type="HAMAP" id="MF_00528">
    <property type="entry name" value="Maf"/>
    <property type="match status" value="1"/>
</dbReference>
<evidence type="ECO:0000256" key="1">
    <source>
        <dbReference type="ARBA" id="ARBA00001968"/>
    </source>
</evidence>
<dbReference type="PANTHER" id="PTHR43213:SF5">
    <property type="entry name" value="BIFUNCTIONAL DTTP_UTP PYROPHOSPHATASE_METHYLTRANSFERASE PROTEIN-RELATED"/>
    <property type="match status" value="1"/>
</dbReference>
<comment type="caution">
    <text evidence="3">Lacks conserved residue(s) required for the propagation of feature annotation.</text>
</comment>
<dbReference type="Proteomes" id="UP000237911">
    <property type="component" value="Unassembled WGS sequence"/>
</dbReference>
<keyword evidence="3" id="KW-0546">Nucleotide metabolism</keyword>
<feature type="active site" description="Proton acceptor" evidence="3">
    <location>
        <position position="79"/>
    </location>
</feature>
<comment type="catalytic activity">
    <reaction evidence="3">
        <text>a ribonucleoside 5'-triphosphate + H2O = a ribonucleoside 5'-phosphate + diphosphate + H(+)</text>
        <dbReference type="Rhea" id="RHEA:23996"/>
        <dbReference type="ChEBI" id="CHEBI:15377"/>
        <dbReference type="ChEBI" id="CHEBI:15378"/>
        <dbReference type="ChEBI" id="CHEBI:33019"/>
        <dbReference type="ChEBI" id="CHEBI:58043"/>
        <dbReference type="ChEBI" id="CHEBI:61557"/>
        <dbReference type="EC" id="3.6.1.9"/>
    </reaction>
</comment>
<comment type="subcellular location">
    <subcellularLocation>
        <location evidence="3">Cytoplasm</location>
    </subcellularLocation>
</comment>
<dbReference type="GO" id="GO:0005737">
    <property type="term" value="C:cytoplasm"/>
    <property type="evidence" value="ECO:0007669"/>
    <property type="project" value="UniProtKB-SubCell"/>
</dbReference>
<accession>A0A9X7INF1</accession>
<dbReference type="PIRSF" id="PIRSF006305">
    <property type="entry name" value="Maf"/>
    <property type="match status" value="1"/>
</dbReference>
<proteinExistence type="inferred from homology"/>
<comment type="similarity">
    <text evidence="3">Belongs to the Maf family.</text>
</comment>
<comment type="cofactor">
    <cofactor evidence="1 3">
        <name>a divalent metal cation</name>
        <dbReference type="ChEBI" id="CHEBI:60240"/>
    </cofactor>
</comment>
<dbReference type="InterPro" id="IPR029001">
    <property type="entry name" value="ITPase-like_fam"/>
</dbReference>
<name>A0A9X7INF1_9MYCO</name>